<keyword evidence="1" id="KW-0472">Membrane</keyword>
<gene>
    <name evidence="2" type="ORF">GCM10022250_09440</name>
</gene>
<evidence type="ECO:0000313" key="2">
    <source>
        <dbReference type="EMBL" id="GAA4124591.1"/>
    </source>
</evidence>
<dbReference type="Proteomes" id="UP001501333">
    <property type="component" value="Unassembled WGS sequence"/>
</dbReference>
<comment type="caution">
    <text evidence="2">The sequence shown here is derived from an EMBL/GenBank/DDBJ whole genome shotgun (WGS) entry which is preliminary data.</text>
</comment>
<feature type="transmembrane region" description="Helical" evidence="1">
    <location>
        <begin position="48"/>
        <end position="69"/>
    </location>
</feature>
<evidence type="ECO:0000256" key="1">
    <source>
        <dbReference type="SAM" id="Phobius"/>
    </source>
</evidence>
<organism evidence="2 3">
    <name type="scientific">Flavobacterium chungbukense</name>
    <dbReference type="NCBI Taxonomy" id="877464"/>
    <lineage>
        <taxon>Bacteria</taxon>
        <taxon>Pseudomonadati</taxon>
        <taxon>Bacteroidota</taxon>
        <taxon>Flavobacteriia</taxon>
        <taxon>Flavobacteriales</taxon>
        <taxon>Flavobacteriaceae</taxon>
        <taxon>Flavobacterium</taxon>
    </lineage>
</organism>
<keyword evidence="1" id="KW-1133">Transmembrane helix</keyword>
<evidence type="ECO:0000313" key="3">
    <source>
        <dbReference type="Proteomes" id="UP001501333"/>
    </source>
</evidence>
<evidence type="ECO:0008006" key="4">
    <source>
        <dbReference type="Google" id="ProtNLM"/>
    </source>
</evidence>
<protein>
    <recommendedName>
        <fullName evidence="4">DUF4834 domain-containing protein</fullName>
    </recommendedName>
</protein>
<proteinExistence type="predicted"/>
<feature type="transmembrane region" description="Helical" evidence="1">
    <location>
        <begin position="27"/>
        <end position="42"/>
    </location>
</feature>
<keyword evidence="1" id="KW-0812">Transmembrane</keyword>
<sequence length="173" mass="19966">MVSPGRLELMTSVYCAKNSCGIKKSTGASKFLILNIIFFIGLESDNAFQMYIFYYLFKIHILFLSNGFINFGKKYIVMQEASFSGLLKTIMWVIAFYYIFKFLARIFLPILVKKAVENASENFQRQQQYNQGNTYQNSSNNNTNDEIIINTANAKNPRATKKVGEYVDYEEID</sequence>
<dbReference type="EMBL" id="BAABAO010000003">
    <property type="protein sequence ID" value="GAA4124591.1"/>
    <property type="molecule type" value="Genomic_DNA"/>
</dbReference>
<reference evidence="3" key="1">
    <citation type="journal article" date="2019" name="Int. J. Syst. Evol. Microbiol.">
        <title>The Global Catalogue of Microorganisms (GCM) 10K type strain sequencing project: providing services to taxonomists for standard genome sequencing and annotation.</title>
        <authorList>
            <consortium name="The Broad Institute Genomics Platform"/>
            <consortium name="The Broad Institute Genome Sequencing Center for Infectious Disease"/>
            <person name="Wu L."/>
            <person name="Ma J."/>
        </authorList>
    </citation>
    <scope>NUCLEOTIDE SEQUENCE [LARGE SCALE GENOMIC DNA]</scope>
    <source>
        <strain evidence="3">JCM 17386</strain>
    </source>
</reference>
<dbReference type="Pfam" id="PF16118">
    <property type="entry name" value="DUF4834"/>
    <property type="match status" value="1"/>
</dbReference>
<name>A0ABP7XSR0_9FLAO</name>
<accession>A0ABP7XSR0</accession>
<dbReference type="InterPro" id="IPR032272">
    <property type="entry name" value="DUF4834"/>
</dbReference>
<keyword evidence="3" id="KW-1185">Reference proteome</keyword>